<proteinExistence type="predicted"/>
<sequence length="543" mass="59912">MTLAKSAAYVRSCYSENDNTASGGCNFFVQPFLESDRASEYVNSSCTCPFGNNACTKDPICFDSGAISSSKDLGINLPETETITVRRVTTCAPIDADRYATPWIDDVTESSRDGDAPSNTSVRYYQMGKGKEGCYNLADEWYQKNELPENNLTTTFCVAKSSRRYLPSAYTIAAQTVYLNKEDASDFIPIPDFAPVESDVTLMSLLNKADYTQEVDDPLFFAHNKSAVSAEATFLTASHDLSVLGCTEKYQVCNTANRLCTPLTGQYAVRQSIANNTLQLSPQQTATFTLLSDGIWAMSLQWAFKVLGADLLLAKDWIYTIDSSGSSGLPPDQWHREVENLHNMSLATLQRRVAEFANPSAFDVSPEVSSIEQIRSNTPTDPLLRSLCDLQKIRSSNHYSVSVLGMAIILGVGSVLILLDWVFIQQIFWWRGGRRLAKRLDWQSTGTLQLYRLALEARGVGPWDSHDYDFPILMDGEKKFRPLTEAEGGAEMARLDPSQGQQYGYGGGYVNNFGGNTAYDGGKYSVLPSQKGSETDVKIGEAK</sequence>
<keyword evidence="1" id="KW-0812">Transmembrane</keyword>
<dbReference type="AlphaFoldDB" id="A0A2T2NZ68"/>
<gene>
    <name evidence="2" type="ORF">BS50DRAFT_486076</name>
</gene>
<organism evidence="2 3">
    <name type="scientific">Corynespora cassiicola Philippines</name>
    <dbReference type="NCBI Taxonomy" id="1448308"/>
    <lineage>
        <taxon>Eukaryota</taxon>
        <taxon>Fungi</taxon>
        <taxon>Dikarya</taxon>
        <taxon>Ascomycota</taxon>
        <taxon>Pezizomycotina</taxon>
        <taxon>Dothideomycetes</taxon>
        <taxon>Pleosporomycetidae</taxon>
        <taxon>Pleosporales</taxon>
        <taxon>Corynesporascaceae</taxon>
        <taxon>Corynespora</taxon>
    </lineage>
</organism>
<dbReference type="OrthoDB" id="3540210at2759"/>
<keyword evidence="1" id="KW-0472">Membrane</keyword>
<feature type="transmembrane region" description="Helical" evidence="1">
    <location>
        <begin position="399"/>
        <end position="424"/>
    </location>
</feature>
<dbReference type="Proteomes" id="UP000240883">
    <property type="component" value="Unassembled WGS sequence"/>
</dbReference>
<evidence type="ECO:0000313" key="3">
    <source>
        <dbReference type="Proteomes" id="UP000240883"/>
    </source>
</evidence>
<evidence type="ECO:0000256" key="1">
    <source>
        <dbReference type="SAM" id="Phobius"/>
    </source>
</evidence>
<name>A0A2T2NZ68_CORCC</name>
<keyword evidence="3" id="KW-1185">Reference proteome</keyword>
<reference evidence="2 3" key="1">
    <citation type="journal article" date="2018" name="Front. Microbiol.">
        <title>Genome-Wide Analysis of Corynespora cassiicola Leaf Fall Disease Putative Effectors.</title>
        <authorList>
            <person name="Lopez D."/>
            <person name="Ribeiro S."/>
            <person name="Label P."/>
            <person name="Fumanal B."/>
            <person name="Venisse J.S."/>
            <person name="Kohler A."/>
            <person name="de Oliveira R.R."/>
            <person name="Labutti K."/>
            <person name="Lipzen A."/>
            <person name="Lail K."/>
            <person name="Bauer D."/>
            <person name="Ohm R.A."/>
            <person name="Barry K.W."/>
            <person name="Spatafora J."/>
            <person name="Grigoriev I.V."/>
            <person name="Martin F.M."/>
            <person name="Pujade-Renaud V."/>
        </authorList>
    </citation>
    <scope>NUCLEOTIDE SEQUENCE [LARGE SCALE GENOMIC DNA]</scope>
    <source>
        <strain evidence="2 3">Philippines</strain>
    </source>
</reference>
<keyword evidence="1" id="KW-1133">Transmembrane helix</keyword>
<protein>
    <submittedName>
        <fullName evidence="2">Uncharacterized protein</fullName>
    </submittedName>
</protein>
<evidence type="ECO:0000313" key="2">
    <source>
        <dbReference type="EMBL" id="PSN70721.1"/>
    </source>
</evidence>
<accession>A0A2T2NZ68</accession>
<dbReference type="EMBL" id="KZ678131">
    <property type="protein sequence ID" value="PSN70721.1"/>
    <property type="molecule type" value="Genomic_DNA"/>
</dbReference>